<reference evidence="3" key="1">
    <citation type="journal article" date="2014" name="Proc. Natl. Acad. Sci. U.S.A.">
        <title>Extensive sampling of basidiomycete genomes demonstrates inadequacy of the white-rot/brown-rot paradigm for wood decay fungi.</title>
        <authorList>
            <person name="Riley R."/>
            <person name="Salamov A.A."/>
            <person name="Brown D.W."/>
            <person name="Nagy L.G."/>
            <person name="Floudas D."/>
            <person name="Held B.W."/>
            <person name="Levasseur A."/>
            <person name="Lombard V."/>
            <person name="Morin E."/>
            <person name="Otillar R."/>
            <person name="Lindquist E.A."/>
            <person name="Sun H."/>
            <person name="LaButti K.M."/>
            <person name="Schmutz J."/>
            <person name="Jabbour D."/>
            <person name="Luo H."/>
            <person name="Baker S.E."/>
            <person name="Pisabarro A.G."/>
            <person name="Walton J.D."/>
            <person name="Blanchette R.A."/>
            <person name="Henrissat B."/>
            <person name="Martin F."/>
            <person name="Cullen D."/>
            <person name="Hibbett D.S."/>
            <person name="Grigoriev I.V."/>
        </authorList>
    </citation>
    <scope>NUCLEOTIDE SEQUENCE [LARGE SCALE GENOMIC DNA]</scope>
    <source>
        <strain evidence="3">MUCL 33604</strain>
    </source>
</reference>
<evidence type="ECO:0000256" key="1">
    <source>
        <dbReference type="SAM" id="MobiDB-lite"/>
    </source>
</evidence>
<evidence type="ECO:0000313" key="2">
    <source>
        <dbReference type="EMBL" id="KDQ65226.1"/>
    </source>
</evidence>
<gene>
    <name evidence="2" type="ORF">JAAARDRAFT_188471</name>
</gene>
<feature type="compositionally biased region" description="Pro residues" evidence="1">
    <location>
        <begin position="710"/>
        <end position="721"/>
    </location>
</feature>
<feature type="region of interest" description="Disordered" evidence="1">
    <location>
        <begin position="319"/>
        <end position="370"/>
    </location>
</feature>
<sequence>MAAATVDPSEHCVVLPGCSEPVILVSRSTSSSSSELTYAANAIAFPDLPRKRAGSSIPYVLLPTCQGSRTFSNSPRTSITSPAPVPQRPIIQIFTQSPNLPVQLLAISASNSPVHPSPGDSTQPLPAPSPPAQEDQNPTPPRHSKPSQKGKERVVEEDIDALFEGGNDDGAEVADVDGMCDNDGDSDEEGENNDNNKFRDKEEDEDKEEDAEGPSSSKPSQRKRKCTDSAIASAASPQDAGSAEAQLPKEHKYNSTIHDDADTLQFKFIYQYRCTKCQKGNLQCAVLKDKPGKKQGAEKKTQTACYWCRYKKQKCEFPGFPKGRPARIHNPGPTGASDDITVMEGDVRGPTPEPRRKKSKLSPPPILTVTRAKPPLRSQNLGRQSPHAGGLANPVSPPSFSFKSVSYSIPAASATSQAGVVKNKVAPTAKLDKKPAARRVCSSAYSCTPIPSNLPHPGSKAGVGKLTPTLDVVSTHMIVITPTYPVIPKFANLDSHSQLMESAPVTPNPPTIVLPSEIVPESHRAQIPQLRADLIAQQQATDALRVKLDDLTKCHNTLTVKRQQCKYELLELRHHPQSSYDWERFTNLFLCIQTGCGEIWNRVFGDLLVPRDSENYCCAFGPNPAFVEAPPPDSPPFRLSSLIASSPNHVPTSPIAAPSSPVAPTTSSKASTPPVAEGSPLSPLSPVFPPTSPIPIPSSPFILRSDSEATPPPTHLPPSPLIPITTPVATNSPSQGSPFTPLPCTPPRTKVLAAPRWQ</sequence>
<feature type="compositionally biased region" description="Polar residues" evidence="1">
    <location>
        <begin position="728"/>
        <end position="738"/>
    </location>
</feature>
<keyword evidence="3" id="KW-1185">Reference proteome</keyword>
<feature type="compositionally biased region" description="Pro residues" evidence="1">
    <location>
        <begin position="686"/>
        <end position="698"/>
    </location>
</feature>
<dbReference type="Proteomes" id="UP000027265">
    <property type="component" value="Unassembled WGS sequence"/>
</dbReference>
<feature type="compositionally biased region" description="Low complexity" evidence="1">
    <location>
        <begin position="650"/>
        <end position="685"/>
    </location>
</feature>
<proteinExistence type="predicted"/>
<dbReference type="HOGENOM" id="CLU_367624_0_0_1"/>
<feature type="region of interest" description="Disordered" evidence="1">
    <location>
        <begin position="110"/>
        <end position="245"/>
    </location>
</feature>
<dbReference type="AlphaFoldDB" id="A0A067QR78"/>
<organism evidence="2 3">
    <name type="scientific">Jaapia argillacea MUCL 33604</name>
    <dbReference type="NCBI Taxonomy" id="933084"/>
    <lineage>
        <taxon>Eukaryota</taxon>
        <taxon>Fungi</taxon>
        <taxon>Dikarya</taxon>
        <taxon>Basidiomycota</taxon>
        <taxon>Agaricomycotina</taxon>
        <taxon>Agaricomycetes</taxon>
        <taxon>Agaricomycetidae</taxon>
        <taxon>Jaapiales</taxon>
        <taxon>Jaapiaceae</taxon>
        <taxon>Jaapia</taxon>
    </lineage>
</organism>
<dbReference type="EMBL" id="KL197709">
    <property type="protein sequence ID" value="KDQ65226.1"/>
    <property type="molecule type" value="Genomic_DNA"/>
</dbReference>
<dbReference type="InParanoid" id="A0A067QR78"/>
<name>A0A067QR78_9AGAM</name>
<feature type="compositionally biased region" description="Polar residues" evidence="1">
    <location>
        <begin position="110"/>
        <end position="124"/>
    </location>
</feature>
<accession>A0A067QR78</accession>
<feature type="compositionally biased region" description="Acidic residues" evidence="1">
    <location>
        <begin position="202"/>
        <end position="212"/>
    </location>
</feature>
<protein>
    <recommendedName>
        <fullName evidence="4">Zn(2)-C6 fungal-type domain-containing protein</fullName>
    </recommendedName>
</protein>
<feature type="compositionally biased region" description="Acidic residues" evidence="1">
    <location>
        <begin position="157"/>
        <end position="192"/>
    </location>
</feature>
<feature type="region of interest" description="Disordered" evidence="1">
    <location>
        <begin position="650"/>
        <end position="758"/>
    </location>
</feature>
<evidence type="ECO:0000313" key="3">
    <source>
        <dbReference type="Proteomes" id="UP000027265"/>
    </source>
</evidence>
<evidence type="ECO:0008006" key="4">
    <source>
        <dbReference type="Google" id="ProtNLM"/>
    </source>
</evidence>